<dbReference type="EMBL" id="VWXX01000003">
    <property type="protein sequence ID" value="KAA6186955.1"/>
    <property type="molecule type" value="Genomic_DNA"/>
</dbReference>
<name>A0A5M8FSM9_9GAMM</name>
<dbReference type="Gene3D" id="1.20.120.160">
    <property type="entry name" value="HPT domain"/>
    <property type="match status" value="1"/>
</dbReference>
<keyword evidence="10" id="KW-0067">ATP-binding</keyword>
<dbReference type="CDD" id="cd16922">
    <property type="entry name" value="HATPase_EvgS-ArcB-TorS-like"/>
    <property type="match status" value="1"/>
</dbReference>
<evidence type="ECO:0000256" key="2">
    <source>
        <dbReference type="ARBA" id="ARBA00004651"/>
    </source>
</evidence>
<dbReference type="SMART" id="SM00448">
    <property type="entry name" value="REC"/>
    <property type="match status" value="2"/>
</dbReference>
<dbReference type="InterPro" id="IPR036097">
    <property type="entry name" value="HisK_dim/P_sf"/>
</dbReference>
<feature type="modified residue" description="4-aspartylphosphate" evidence="17">
    <location>
        <position position="1137"/>
    </location>
</feature>
<evidence type="ECO:0000256" key="15">
    <source>
        <dbReference type="ARBA" id="ARBA00068150"/>
    </source>
</evidence>
<feature type="signal peptide" evidence="20">
    <location>
        <begin position="1"/>
        <end position="23"/>
    </location>
</feature>
<dbReference type="InterPro" id="IPR035965">
    <property type="entry name" value="PAS-like_dom_sf"/>
</dbReference>
<feature type="domain" description="PAC" evidence="23">
    <location>
        <begin position="577"/>
        <end position="627"/>
    </location>
</feature>
<dbReference type="PROSITE" id="PS50109">
    <property type="entry name" value="HIS_KIN"/>
    <property type="match status" value="1"/>
</dbReference>
<dbReference type="SUPFAM" id="SSF52172">
    <property type="entry name" value="CheY-like"/>
    <property type="match status" value="2"/>
</dbReference>
<dbReference type="GO" id="GO:0005524">
    <property type="term" value="F:ATP binding"/>
    <property type="evidence" value="ECO:0007669"/>
    <property type="project" value="UniProtKB-KW"/>
</dbReference>
<dbReference type="GO" id="GO:0000155">
    <property type="term" value="F:phosphorelay sensor kinase activity"/>
    <property type="evidence" value="ECO:0007669"/>
    <property type="project" value="InterPro"/>
</dbReference>
<dbReference type="FunFam" id="3.30.565.10:FF:000010">
    <property type="entry name" value="Sensor histidine kinase RcsC"/>
    <property type="match status" value="1"/>
</dbReference>
<feature type="domain" description="HPt" evidence="24">
    <location>
        <begin position="1257"/>
        <end position="1363"/>
    </location>
</feature>
<comment type="catalytic activity">
    <reaction evidence="1">
        <text>ATP + protein L-histidine = ADP + protein N-phospho-L-histidine.</text>
        <dbReference type="EC" id="2.7.13.3"/>
    </reaction>
</comment>
<evidence type="ECO:0000256" key="18">
    <source>
        <dbReference type="SAM" id="Coils"/>
    </source>
</evidence>
<dbReference type="Gene3D" id="3.30.565.10">
    <property type="entry name" value="Histidine kinase-like ATPase, C-terminal domain"/>
    <property type="match status" value="1"/>
</dbReference>
<dbReference type="SUPFAM" id="SSF47384">
    <property type="entry name" value="Homodimeric domain of signal transducing histidine kinase"/>
    <property type="match status" value="1"/>
</dbReference>
<dbReference type="InterPro" id="IPR004358">
    <property type="entry name" value="Sig_transdc_His_kin-like_C"/>
</dbReference>
<dbReference type="Proteomes" id="UP000322981">
    <property type="component" value="Unassembled WGS sequence"/>
</dbReference>
<keyword evidence="18" id="KW-0175">Coiled coil</keyword>
<evidence type="ECO:0000256" key="4">
    <source>
        <dbReference type="ARBA" id="ARBA00022475"/>
    </source>
</evidence>
<dbReference type="Pfam" id="PF01627">
    <property type="entry name" value="Hpt"/>
    <property type="match status" value="1"/>
</dbReference>
<feature type="modified residue" description="Phosphohistidine" evidence="16">
    <location>
        <position position="1296"/>
    </location>
</feature>
<dbReference type="PANTHER" id="PTHR45339">
    <property type="entry name" value="HYBRID SIGNAL TRANSDUCTION HISTIDINE KINASE J"/>
    <property type="match status" value="1"/>
</dbReference>
<feature type="modified residue" description="4-aspartylphosphate" evidence="17">
    <location>
        <position position="983"/>
    </location>
</feature>
<evidence type="ECO:0000256" key="11">
    <source>
        <dbReference type="ARBA" id="ARBA00022989"/>
    </source>
</evidence>
<dbReference type="EC" id="2.7.13.3" evidence="3"/>
<dbReference type="PRINTS" id="PR00344">
    <property type="entry name" value="BCTRLSENSOR"/>
</dbReference>
<dbReference type="Pfam" id="PF00512">
    <property type="entry name" value="HisKA"/>
    <property type="match status" value="1"/>
</dbReference>
<dbReference type="SMART" id="SM00388">
    <property type="entry name" value="HisKA"/>
    <property type="match status" value="1"/>
</dbReference>
<dbReference type="NCBIfam" id="TIGR00229">
    <property type="entry name" value="sensory_box"/>
    <property type="match status" value="1"/>
</dbReference>
<keyword evidence="11 19" id="KW-1133">Transmembrane helix</keyword>
<keyword evidence="7 19" id="KW-0812">Transmembrane</keyword>
<feature type="domain" description="Histidine kinase" evidence="21">
    <location>
        <begin position="670"/>
        <end position="911"/>
    </location>
</feature>
<evidence type="ECO:0000256" key="16">
    <source>
        <dbReference type="PROSITE-ProRule" id="PRU00110"/>
    </source>
</evidence>
<evidence type="ECO:0000256" key="8">
    <source>
        <dbReference type="ARBA" id="ARBA00022741"/>
    </source>
</evidence>
<dbReference type="InterPro" id="IPR003594">
    <property type="entry name" value="HATPase_dom"/>
</dbReference>
<dbReference type="InterPro" id="IPR001789">
    <property type="entry name" value="Sig_transdc_resp-reg_receiver"/>
</dbReference>
<evidence type="ECO:0000256" key="19">
    <source>
        <dbReference type="SAM" id="Phobius"/>
    </source>
</evidence>
<keyword evidence="13 19" id="KW-0472">Membrane</keyword>
<keyword evidence="12" id="KW-0902">Two-component regulatory system</keyword>
<keyword evidence="26" id="KW-1185">Reference proteome</keyword>
<dbReference type="OrthoDB" id="9810730at2"/>
<feature type="domain" description="Response regulatory" evidence="22">
    <location>
        <begin position="1088"/>
        <end position="1204"/>
    </location>
</feature>
<evidence type="ECO:0000256" key="10">
    <source>
        <dbReference type="ARBA" id="ARBA00022840"/>
    </source>
</evidence>
<dbReference type="Gene3D" id="3.40.50.2300">
    <property type="match status" value="2"/>
</dbReference>
<evidence type="ECO:0000256" key="5">
    <source>
        <dbReference type="ARBA" id="ARBA00022553"/>
    </source>
</evidence>
<evidence type="ECO:0000256" key="20">
    <source>
        <dbReference type="SAM" id="SignalP"/>
    </source>
</evidence>
<dbReference type="Gene3D" id="3.30.450.20">
    <property type="entry name" value="PAS domain"/>
    <property type="match status" value="1"/>
</dbReference>
<evidence type="ECO:0000256" key="17">
    <source>
        <dbReference type="PROSITE-ProRule" id="PRU00169"/>
    </source>
</evidence>
<keyword evidence="8" id="KW-0547">Nucleotide-binding</keyword>
<comment type="subcellular location">
    <subcellularLocation>
        <location evidence="2">Cell membrane</location>
        <topology evidence="2">Multi-pass membrane protein</topology>
    </subcellularLocation>
</comment>
<dbReference type="PROSITE" id="PS50113">
    <property type="entry name" value="PAC"/>
    <property type="match status" value="1"/>
</dbReference>
<dbReference type="Pfam" id="PF00072">
    <property type="entry name" value="Response_reg"/>
    <property type="match status" value="2"/>
</dbReference>
<organism evidence="25 26">
    <name type="scientific">Thiohalocapsa marina</name>
    <dbReference type="NCBI Taxonomy" id="424902"/>
    <lineage>
        <taxon>Bacteria</taxon>
        <taxon>Pseudomonadati</taxon>
        <taxon>Pseudomonadota</taxon>
        <taxon>Gammaproteobacteria</taxon>
        <taxon>Chromatiales</taxon>
        <taxon>Chromatiaceae</taxon>
        <taxon>Thiohalocapsa</taxon>
    </lineage>
</organism>
<dbReference type="SMART" id="SM00387">
    <property type="entry name" value="HATPase_c"/>
    <property type="match status" value="1"/>
</dbReference>
<accession>A0A5M8FSM9</accession>
<evidence type="ECO:0000256" key="6">
    <source>
        <dbReference type="ARBA" id="ARBA00022679"/>
    </source>
</evidence>
<protein>
    <recommendedName>
        <fullName evidence="15">Sensory/regulatory protein RpfC</fullName>
        <ecNumber evidence="3">2.7.13.3</ecNumber>
    </recommendedName>
</protein>
<feature type="transmembrane region" description="Helical" evidence="19">
    <location>
        <begin position="324"/>
        <end position="346"/>
    </location>
</feature>
<dbReference type="PROSITE" id="PS50894">
    <property type="entry name" value="HPT"/>
    <property type="match status" value="1"/>
</dbReference>
<comment type="subunit">
    <text evidence="14">At low DSF concentrations, interacts with RpfF.</text>
</comment>
<evidence type="ECO:0000256" key="14">
    <source>
        <dbReference type="ARBA" id="ARBA00064003"/>
    </source>
</evidence>
<evidence type="ECO:0000256" key="1">
    <source>
        <dbReference type="ARBA" id="ARBA00000085"/>
    </source>
</evidence>
<dbReference type="InterPro" id="IPR000014">
    <property type="entry name" value="PAS"/>
</dbReference>
<evidence type="ECO:0000256" key="13">
    <source>
        <dbReference type="ARBA" id="ARBA00023136"/>
    </source>
</evidence>
<dbReference type="RefSeq" id="WP_150090443.1">
    <property type="nucleotide sequence ID" value="NZ_VWXX01000003.1"/>
</dbReference>
<dbReference type="CDD" id="cd17546">
    <property type="entry name" value="REC_hyHK_CKI1_RcsC-like"/>
    <property type="match status" value="2"/>
</dbReference>
<evidence type="ECO:0000259" key="24">
    <source>
        <dbReference type="PROSITE" id="PS50894"/>
    </source>
</evidence>
<dbReference type="InterPro" id="IPR008207">
    <property type="entry name" value="Sig_transdc_His_kin_Hpt_dom"/>
</dbReference>
<keyword evidence="5 17" id="KW-0597">Phosphoprotein</keyword>
<sequence>MIRRPVLLWLLLWLLLCPVVAPAQSQAQSQPQPRPLTTVTIGVLAAGPLAAEQARWQPLAEHLADALGDVQVRLQVLSHGDLIRAVEGRRVDLLLTNATDYLALSHRIGLSAPLASLVEQADGQPLLGYGGAILVLAGRADLQQPADLAGRRIAAVDTRLLSGFQAQAYALYKAGVPLPEAADILTDPAPEAGLAALLDGRVDALFVRGGLLEQWQRQGLIAPGDLRLLGRSDLPGYPYALSTALYPGRPLVAMPQLDADLAKRVVAALLLMPDSVGVVGVQGFALPHDYEPVRTLARALRLPPFESEPVINWSALWRLHRGQIMALAVGAIVILGLLLLLALHVVRLRAARRDSTRHQRELEHERALLRERLKEQACLQQVLRATEPLDTPLRQMLRTVVELLPPAWQHAEVAAAAIELDGERVFTAGFSDTAAARQVAPIRLDQTDLGRVSLVYLQPRPPHDEGPFMHEERVLIDAVAARLASVVERRRAMVRLRASEERFRRLFEDTKEAVVLIEDGRFRHPNQASLAMMHMDRADQLEGISPVDISPERQPDGELSSVKAERLIRAAVAQGGLLFEWQHIRADGVLILLEVLLTHIQDPEKTLLHVAWRDITEKRRTERELEDYRQHLEGLVAERTAALDASNTALQRAKEQAEAASQAKSEFLANMSHEIRTPMNAVIGMAHLALKTELTPAQRGYLGKILGSGQHLLGILNDILDFSKIEAGKLAIERRAFNLDELFDTVANQLIQRATDKGLELVIDIAADVPRRLLGDELRLGQILLNLGGNAVKFTEQGEIDIIVRLVEPGVEPGAEPSAKGRVGSNAERRADQVLLRFEVRDTGIGLSPEQQERLFQSFQQADTSTTRKYGGTGLGLAISRRLTELMGGDIGVDSTPGQGSRFWFTLPLGVNRAAPRRRLPPADLRHCPVLVVDDHAYARAVLREMLAGMAFDASEAASGAAAIRALQQADSAGRPFRVVYLDWRMPEMDGLQTARAIRALSLGAQPQLILVTAYGREELFGEAEAVDIAEVLLKPVSPSMLLDSTLRVLVGVGVGTEDTDGVAASLAPAAESRTPAEVALDDLRGARILVVEDNALNQEVAVELLTSAGFAVDLAEDGEQAVARVQAADHDLVFMDMQMPVMDGLAATRAIRALPGLADLPIVAMTANAMAGDRERCLAAGMNDHLAKPIDPDALWAMVRRWIRPRAGLGGDADVAADSGPAAPGAVAGSLPVALQALSEVPGLEPEGALRRVQRRERLYLSLLQRFVSSQRGFAERLAAALAAGDLATARREAHTLKGVAAQIGAAPLSALARQLEQRLDALMGRQTSQPTDQQPDPAALEPVRTQTAQCLSALIEVLSERLPATAPVASAPVAADPATVRRVCGQLAERLAADDFGSAQVLAEHEGLLRVALGAHYVTLAEAVSAFDFGAALATLRSAGLCGDPAQDSPRP</sequence>
<dbReference type="InterPro" id="IPR036890">
    <property type="entry name" value="HATPase_C_sf"/>
</dbReference>
<evidence type="ECO:0000259" key="21">
    <source>
        <dbReference type="PROSITE" id="PS50109"/>
    </source>
</evidence>
<evidence type="ECO:0000259" key="23">
    <source>
        <dbReference type="PROSITE" id="PS50113"/>
    </source>
</evidence>
<comment type="caution">
    <text evidence="25">The sequence shown here is derived from an EMBL/GenBank/DDBJ whole genome shotgun (WGS) entry which is preliminary data.</text>
</comment>
<dbReference type="InterPro" id="IPR011006">
    <property type="entry name" value="CheY-like_superfamily"/>
</dbReference>
<dbReference type="Gene3D" id="3.40.190.10">
    <property type="entry name" value="Periplasmic binding protein-like II"/>
    <property type="match status" value="2"/>
</dbReference>
<dbReference type="InterPro" id="IPR036641">
    <property type="entry name" value="HPT_dom_sf"/>
</dbReference>
<dbReference type="SUPFAM" id="SSF55874">
    <property type="entry name" value="ATPase domain of HSP90 chaperone/DNA topoisomerase II/histidine kinase"/>
    <property type="match status" value="1"/>
</dbReference>
<evidence type="ECO:0000256" key="7">
    <source>
        <dbReference type="ARBA" id="ARBA00022692"/>
    </source>
</evidence>
<dbReference type="InterPro" id="IPR000700">
    <property type="entry name" value="PAS-assoc_C"/>
</dbReference>
<evidence type="ECO:0000256" key="12">
    <source>
        <dbReference type="ARBA" id="ARBA00023012"/>
    </source>
</evidence>
<dbReference type="SUPFAM" id="SSF53850">
    <property type="entry name" value="Periplasmic binding protein-like II"/>
    <property type="match status" value="1"/>
</dbReference>
<dbReference type="SUPFAM" id="SSF55785">
    <property type="entry name" value="PYP-like sensor domain (PAS domain)"/>
    <property type="match status" value="1"/>
</dbReference>
<reference evidence="25 26" key="1">
    <citation type="submission" date="2019-09" db="EMBL/GenBank/DDBJ databases">
        <title>Whole-genome sequence of the purple sulfur bacterium Thiohalocapsa marina DSM 19078.</title>
        <authorList>
            <person name="Kyndt J.A."/>
            <person name="Meyer T.E."/>
        </authorList>
    </citation>
    <scope>NUCLEOTIDE SEQUENCE [LARGE SCALE GENOMIC DNA]</scope>
    <source>
        <strain evidence="25 26">DSM 19078</strain>
    </source>
</reference>
<dbReference type="PANTHER" id="PTHR45339:SF1">
    <property type="entry name" value="HYBRID SIGNAL TRANSDUCTION HISTIDINE KINASE J"/>
    <property type="match status" value="1"/>
</dbReference>
<dbReference type="FunFam" id="1.10.287.130:FF:000002">
    <property type="entry name" value="Two-component osmosensing histidine kinase"/>
    <property type="match status" value="1"/>
</dbReference>
<dbReference type="InterPro" id="IPR003661">
    <property type="entry name" value="HisK_dim/P_dom"/>
</dbReference>
<dbReference type="GO" id="GO:0005886">
    <property type="term" value="C:plasma membrane"/>
    <property type="evidence" value="ECO:0007669"/>
    <property type="project" value="UniProtKB-SubCell"/>
</dbReference>
<dbReference type="Pfam" id="PF02518">
    <property type="entry name" value="HATPase_c"/>
    <property type="match status" value="1"/>
</dbReference>
<evidence type="ECO:0000256" key="3">
    <source>
        <dbReference type="ARBA" id="ARBA00012438"/>
    </source>
</evidence>
<proteinExistence type="predicted"/>
<dbReference type="Gene3D" id="1.10.287.130">
    <property type="match status" value="1"/>
</dbReference>
<dbReference type="InterPro" id="IPR005467">
    <property type="entry name" value="His_kinase_dom"/>
</dbReference>
<dbReference type="PROSITE" id="PS50110">
    <property type="entry name" value="RESPONSE_REGULATORY"/>
    <property type="match status" value="2"/>
</dbReference>
<keyword evidence="4" id="KW-1003">Cell membrane</keyword>
<gene>
    <name evidence="25" type="ORF">F2Q65_03445</name>
</gene>
<dbReference type="Pfam" id="PF12974">
    <property type="entry name" value="Phosphonate-bd"/>
    <property type="match status" value="1"/>
</dbReference>
<evidence type="ECO:0000259" key="22">
    <source>
        <dbReference type="PROSITE" id="PS50110"/>
    </source>
</evidence>
<keyword evidence="9" id="KW-0418">Kinase</keyword>
<dbReference type="CDD" id="cd00082">
    <property type="entry name" value="HisKA"/>
    <property type="match status" value="1"/>
</dbReference>
<evidence type="ECO:0000256" key="9">
    <source>
        <dbReference type="ARBA" id="ARBA00022777"/>
    </source>
</evidence>
<feature type="domain" description="Response regulatory" evidence="22">
    <location>
        <begin position="929"/>
        <end position="1050"/>
    </location>
</feature>
<dbReference type="SUPFAM" id="SSF47226">
    <property type="entry name" value="Histidine-containing phosphotransfer domain, HPT domain"/>
    <property type="match status" value="1"/>
</dbReference>
<feature type="coiled-coil region" evidence="18">
    <location>
        <begin position="618"/>
        <end position="670"/>
    </location>
</feature>
<feature type="chain" id="PRO_5024436777" description="Sensory/regulatory protein RpfC" evidence="20">
    <location>
        <begin position="24"/>
        <end position="1454"/>
    </location>
</feature>
<keyword evidence="6" id="KW-0808">Transferase</keyword>
<evidence type="ECO:0000313" key="26">
    <source>
        <dbReference type="Proteomes" id="UP000322981"/>
    </source>
</evidence>
<keyword evidence="20" id="KW-0732">Signal</keyword>
<evidence type="ECO:0000313" key="25">
    <source>
        <dbReference type="EMBL" id="KAA6186955.1"/>
    </source>
</evidence>